<protein>
    <submittedName>
        <fullName evidence="1">Uncharacterized protein</fullName>
    </submittedName>
</protein>
<accession>A0A0E9TYE3</accession>
<dbReference type="AlphaFoldDB" id="A0A0E9TYE3"/>
<proteinExistence type="predicted"/>
<organism evidence="1">
    <name type="scientific">Anguilla anguilla</name>
    <name type="common">European freshwater eel</name>
    <name type="synonym">Muraena anguilla</name>
    <dbReference type="NCBI Taxonomy" id="7936"/>
    <lineage>
        <taxon>Eukaryota</taxon>
        <taxon>Metazoa</taxon>
        <taxon>Chordata</taxon>
        <taxon>Craniata</taxon>
        <taxon>Vertebrata</taxon>
        <taxon>Euteleostomi</taxon>
        <taxon>Actinopterygii</taxon>
        <taxon>Neopterygii</taxon>
        <taxon>Teleostei</taxon>
        <taxon>Anguilliformes</taxon>
        <taxon>Anguillidae</taxon>
        <taxon>Anguilla</taxon>
    </lineage>
</organism>
<sequence length="26" mass="3142">MWLCLVNMKIFTQSKFSLGKKNTFIY</sequence>
<reference evidence="1" key="1">
    <citation type="submission" date="2014-11" db="EMBL/GenBank/DDBJ databases">
        <authorList>
            <person name="Amaro Gonzalez C."/>
        </authorList>
    </citation>
    <scope>NUCLEOTIDE SEQUENCE</scope>
</reference>
<dbReference type="EMBL" id="GBXM01050627">
    <property type="protein sequence ID" value="JAH57950.1"/>
    <property type="molecule type" value="Transcribed_RNA"/>
</dbReference>
<reference evidence="1" key="2">
    <citation type="journal article" date="2015" name="Fish Shellfish Immunol.">
        <title>Early steps in the European eel (Anguilla anguilla)-Vibrio vulnificus interaction in the gills: Role of the RtxA13 toxin.</title>
        <authorList>
            <person name="Callol A."/>
            <person name="Pajuelo D."/>
            <person name="Ebbesson L."/>
            <person name="Teles M."/>
            <person name="MacKenzie S."/>
            <person name="Amaro C."/>
        </authorList>
    </citation>
    <scope>NUCLEOTIDE SEQUENCE</scope>
</reference>
<name>A0A0E9TYE3_ANGAN</name>
<evidence type="ECO:0000313" key="1">
    <source>
        <dbReference type="EMBL" id="JAH57950.1"/>
    </source>
</evidence>